<feature type="transmembrane region" description="Helical" evidence="7">
    <location>
        <begin position="1189"/>
        <end position="1208"/>
    </location>
</feature>
<feature type="transmembrane region" description="Helical" evidence="7">
    <location>
        <begin position="782"/>
        <end position="801"/>
    </location>
</feature>
<name>A0ABD0UVH1_DENTH</name>
<feature type="transmembrane region" description="Helical" evidence="7">
    <location>
        <begin position="742"/>
        <end position="762"/>
    </location>
</feature>
<dbReference type="AlphaFoldDB" id="A0ABD0UVH1"/>
<dbReference type="EMBL" id="JANQDX010000011">
    <property type="protein sequence ID" value="KAL0916629.1"/>
    <property type="molecule type" value="Genomic_DNA"/>
</dbReference>
<evidence type="ECO:0000256" key="7">
    <source>
        <dbReference type="SAM" id="Phobius"/>
    </source>
</evidence>
<dbReference type="Proteomes" id="UP001552299">
    <property type="component" value="Unassembled WGS sequence"/>
</dbReference>
<keyword evidence="2" id="KW-0813">Transport</keyword>
<dbReference type="Gene3D" id="1.20.1250.20">
    <property type="entry name" value="MFS general substrate transporter like domains"/>
    <property type="match status" value="3"/>
</dbReference>
<feature type="transmembrane region" description="Helical" evidence="7">
    <location>
        <begin position="515"/>
        <end position="533"/>
    </location>
</feature>
<evidence type="ECO:0000256" key="5">
    <source>
        <dbReference type="ARBA" id="ARBA00023136"/>
    </source>
</evidence>
<evidence type="ECO:0000256" key="1">
    <source>
        <dbReference type="ARBA" id="ARBA00004141"/>
    </source>
</evidence>
<dbReference type="Pfam" id="PF07690">
    <property type="entry name" value="MFS_1"/>
    <property type="match status" value="1"/>
</dbReference>
<feature type="transmembrane region" description="Helical" evidence="7">
    <location>
        <begin position="857"/>
        <end position="875"/>
    </location>
</feature>
<keyword evidence="3 7" id="KW-0812">Transmembrane</keyword>
<dbReference type="PROSITE" id="PS50850">
    <property type="entry name" value="MFS"/>
    <property type="match status" value="2"/>
</dbReference>
<feature type="transmembrane region" description="Helical" evidence="7">
    <location>
        <begin position="466"/>
        <end position="485"/>
    </location>
</feature>
<feature type="transmembrane region" description="Helical" evidence="7">
    <location>
        <begin position="204"/>
        <end position="227"/>
    </location>
</feature>
<feature type="domain" description="Major facilitator superfamily (MFS) profile" evidence="8">
    <location>
        <begin position="744"/>
        <end position="1243"/>
    </location>
</feature>
<feature type="transmembrane region" description="Helical" evidence="7">
    <location>
        <begin position="1154"/>
        <end position="1177"/>
    </location>
</feature>
<evidence type="ECO:0000259" key="8">
    <source>
        <dbReference type="PROSITE" id="PS50850"/>
    </source>
</evidence>
<feature type="transmembrane region" description="Helical" evidence="7">
    <location>
        <begin position="88"/>
        <end position="113"/>
    </location>
</feature>
<dbReference type="InterPro" id="IPR005829">
    <property type="entry name" value="Sugar_transporter_CS"/>
</dbReference>
<sequence>MDGETNGCACAVAPSGSYGIDNCRCGAGGTAGCKCGGWRWYQEVIGVVVGDLLAAVDSNNRQMGEVAETYTVDDALISLGFGKFQTFVLIYSGVAYAAEAMEVMILSFIGSAVQSKWNLSPHEKSLISSVVFAGMLVGAYSWGVVSDNYGRRQLCYGVFKRSDWLVWSIARTSSLMLFCFLKGFLFTALVTSGVGFLSTFSPNYIALVILRFFVGIGLGGGPVLFSWCLEFVPAPNRGAWMVVFSFFWSIGTILEASLAWVVLMPLENPAAFWHTLPMRRGWGGHFPFKIDSSGSNQPRGLRGSELTPELVFETSIRSAESDRRQRASEDRINPGTSFKSSPIVAIMPTLGWRWLLALSSLPSFLLLIFYAFTPESPRYLCMKGRKPDALRVLESMARMNKKALPSGELTSDQKANPQDFDENTQRAHAEQVRKAGSSFSEDVASKVKCVGSLYKLLSPKLIRTTLLLWMGFFGNAFTYYGVILLTSGLSDGNSNCRSTTSHNSTKEGTRLYKDVFITSLAELPGLFLSAVIVDRIGRKLSVATMLLITFAFLLPLIFHHKELTTTALLFCARICITGSITTLSIYAPEVITLASSMRKPVPSIACDPPARNIPSTRPVLRHSRPAPAIYPTSVRSTGYGTANSFGKIGGIICPIVAVGLVDDCHLLAAVLLFEDTEYRSEPNENAQRHHLLCTTARYCLIPDDVTVPNSSMNNKLCPMGNQRDVYTVDEALMSLGFGKFQFFVLLYSGIGYAAEAMEIMILSFIGSPIQSEWKLSPQQESFISSVVFAGMLLGQYSWGVISDNYGRRQVPTINPDLSSFLINFFQPGLQLDKRDQETGLIAYHVRRSSSSAGQRKGFVFTALVTSGAGFLSAFSPNYITFIILRFLVGIGLGGGPVLFSWFLEFVPATNRGIWMTIFSFCWSLGTILEASLAWVVMPNLGWRWLLALSSVPVLLLLVFYGFTPESPRYLCTKGRTADAMHVLENMARMNSMVLPSGALISDFKGDFDGDENVPETSHLITVQNDQTDIDQDMESKIGFISTLCNLLSPKLVRSTLLLWIGSFGNIFAYYGIVLLTSALSDGKMTCSSPKLHFNRTEDINLYKDVFITSFAELPGLILLALMVDRFGRKLSVVTMLFAAFVFLIPLAFPQTEGLTTALLFCTRLCITASSTGLCIYAPEVYPTSLRTSGYGTASAVGRIGGIISPLVAVALVDDCHQTEAILLFEIVISVSAIAVAFFPIETKGRSLDDSLESLIS</sequence>
<evidence type="ECO:0000256" key="3">
    <source>
        <dbReference type="ARBA" id="ARBA00022692"/>
    </source>
</evidence>
<comment type="subcellular location">
    <subcellularLocation>
        <location evidence="1">Membrane</location>
        <topology evidence="1">Multi-pass membrane protein</topology>
    </subcellularLocation>
</comment>
<dbReference type="Pfam" id="PF00083">
    <property type="entry name" value="Sugar_tr"/>
    <property type="match status" value="2"/>
</dbReference>
<feature type="domain" description="Major facilitator superfamily (MFS) profile" evidence="8">
    <location>
        <begin position="88"/>
        <end position="711"/>
    </location>
</feature>
<feature type="transmembrane region" description="Helical" evidence="7">
    <location>
        <begin position="1130"/>
        <end position="1148"/>
    </location>
</feature>
<proteinExistence type="predicted"/>
<evidence type="ECO:0000256" key="4">
    <source>
        <dbReference type="ARBA" id="ARBA00022989"/>
    </source>
</evidence>
<feature type="transmembrane region" description="Helical" evidence="7">
    <location>
        <begin position="354"/>
        <end position="373"/>
    </location>
</feature>
<feature type="transmembrane region" description="Helical" evidence="7">
    <location>
        <begin position="175"/>
        <end position="198"/>
    </location>
</feature>
<feature type="region of interest" description="Disordered" evidence="6">
    <location>
        <begin position="404"/>
        <end position="427"/>
    </location>
</feature>
<dbReference type="SUPFAM" id="SSF103473">
    <property type="entry name" value="MFS general substrate transporter"/>
    <property type="match status" value="4"/>
</dbReference>
<feature type="transmembrane region" description="Helical" evidence="7">
    <location>
        <begin position="540"/>
        <end position="558"/>
    </location>
</feature>
<feature type="transmembrane region" description="Helical" evidence="7">
    <location>
        <begin position="1056"/>
        <end position="1079"/>
    </location>
</feature>
<feature type="transmembrane region" description="Helical" evidence="7">
    <location>
        <begin position="1099"/>
        <end position="1123"/>
    </location>
</feature>
<feature type="transmembrane region" description="Helical" evidence="7">
    <location>
        <begin position="125"/>
        <end position="145"/>
    </location>
</feature>
<evidence type="ECO:0000313" key="9">
    <source>
        <dbReference type="EMBL" id="KAL0916629.1"/>
    </source>
</evidence>
<feature type="transmembrane region" description="Helical" evidence="7">
    <location>
        <begin position="1220"/>
        <end position="1240"/>
    </location>
</feature>
<keyword evidence="5 7" id="KW-0472">Membrane</keyword>
<keyword evidence="10" id="KW-1185">Reference proteome</keyword>
<comment type="caution">
    <text evidence="9">The sequence shown here is derived from an EMBL/GenBank/DDBJ whole genome shotgun (WGS) entry which is preliminary data.</text>
</comment>
<dbReference type="InterPro" id="IPR036259">
    <property type="entry name" value="MFS_trans_sf"/>
</dbReference>
<gene>
    <name evidence="9" type="ORF">M5K25_014156</name>
</gene>
<dbReference type="InterPro" id="IPR020846">
    <property type="entry name" value="MFS_dom"/>
</dbReference>
<accession>A0ABD0UVH1</accession>
<organism evidence="9 10">
    <name type="scientific">Dendrobium thyrsiflorum</name>
    <name type="common">Pinecone-like raceme dendrobium</name>
    <name type="synonym">Orchid</name>
    <dbReference type="NCBI Taxonomy" id="117978"/>
    <lineage>
        <taxon>Eukaryota</taxon>
        <taxon>Viridiplantae</taxon>
        <taxon>Streptophyta</taxon>
        <taxon>Embryophyta</taxon>
        <taxon>Tracheophyta</taxon>
        <taxon>Spermatophyta</taxon>
        <taxon>Magnoliopsida</taxon>
        <taxon>Liliopsida</taxon>
        <taxon>Asparagales</taxon>
        <taxon>Orchidaceae</taxon>
        <taxon>Epidendroideae</taxon>
        <taxon>Malaxideae</taxon>
        <taxon>Dendrobiinae</taxon>
        <taxon>Dendrobium</taxon>
    </lineage>
</organism>
<evidence type="ECO:0000313" key="10">
    <source>
        <dbReference type="Proteomes" id="UP001552299"/>
    </source>
</evidence>
<evidence type="ECO:0000256" key="6">
    <source>
        <dbReference type="SAM" id="MobiDB-lite"/>
    </source>
</evidence>
<dbReference type="PROSITE" id="PS00216">
    <property type="entry name" value="SUGAR_TRANSPORT_1"/>
    <property type="match status" value="1"/>
</dbReference>
<evidence type="ECO:0000256" key="2">
    <source>
        <dbReference type="ARBA" id="ARBA00022448"/>
    </source>
</evidence>
<feature type="transmembrane region" description="Helical" evidence="7">
    <location>
        <begin position="564"/>
        <end position="587"/>
    </location>
</feature>
<reference evidence="9 10" key="1">
    <citation type="journal article" date="2024" name="Plant Biotechnol. J.">
        <title>Dendrobium thyrsiflorum genome and its molecular insights into genes involved in important horticultural traits.</title>
        <authorList>
            <person name="Chen B."/>
            <person name="Wang J.Y."/>
            <person name="Zheng P.J."/>
            <person name="Li K.L."/>
            <person name="Liang Y.M."/>
            <person name="Chen X.F."/>
            <person name="Zhang C."/>
            <person name="Zhao X."/>
            <person name="He X."/>
            <person name="Zhang G.Q."/>
            <person name="Liu Z.J."/>
            <person name="Xu Q."/>
        </authorList>
    </citation>
    <scope>NUCLEOTIDE SEQUENCE [LARGE SCALE GENOMIC DNA]</scope>
    <source>
        <strain evidence="9">GZMU011</strain>
    </source>
</reference>
<protein>
    <recommendedName>
        <fullName evidence="8">Major facilitator superfamily (MFS) profile domain-containing protein</fullName>
    </recommendedName>
</protein>
<feature type="transmembrane region" description="Helical" evidence="7">
    <location>
        <begin position="239"/>
        <end position="263"/>
    </location>
</feature>
<feature type="transmembrane region" description="Helical" evidence="7">
    <location>
        <begin position="942"/>
        <end position="963"/>
    </location>
</feature>
<dbReference type="InterPro" id="IPR005828">
    <property type="entry name" value="MFS_sugar_transport-like"/>
</dbReference>
<dbReference type="InterPro" id="IPR011701">
    <property type="entry name" value="MFS"/>
</dbReference>
<dbReference type="PANTHER" id="PTHR23511:SF5">
    <property type="entry name" value="MAJOR FACILITATOR-TYPE TRANSPORTER HXNZ-RELATED"/>
    <property type="match status" value="1"/>
</dbReference>
<feature type="transmembrane region" description="Helical" evidence="7">
    <location>
        <begin position="915"/>
        <end position="936"/>
    </location>
</feature>
<feature type="transmembrane region" description="Helical" evidence="7">
    <location>
        <begin position="881"/>
        <end position="903"/>
    </location>
</feature>
<keyword evidence="4 7" id="KW-1133">Transmembrane helix</keyword>
<dbReference type="GO" id="GO:0016020">
    <property type="term" value="C:membrane"/>
    <property type="evidence" value="ECO:0007669"/>
    <property type="project" value="UniProtKB-SubCell"/>
</dbReference>
<dbReference type="PANTHER" id="PTHR23511">
    <property type="entry name" value="SYNAPTIC VESICLE GLYCOPROTEIN 2"/>
    <property type="match status" value="1"/>
</dbReference>